<evidence type="ECO:0000313" key="1">
    <source>
        <dbReference type="EMBL" id="WTU74531.1"/>
    </source>
</evidence>
<reference evidence="1" key="1">
    <citation type="submission" date="2022-10" db="EMBL/GenBank/DDBJ databases">
        <title>The complete genomes of actinobacterial strains from the NBC collection.</title>
        <authorList>
            <person name="Joergensen T.S."/>
            <person name="Alvarez Arevalo M."/>
            <person name="Sterndorff E.B."/>
            <person name="Faurdal D."/>
            <person name="Vuksanovic O."/>
            <person name="Mourched A.-S."/>
            <person name="Charusanti P."/>
            <person name="Shaw S."/>
            <person name="Blin K."/>
            <person name="Weber T."/>
        </authorList>
    </citation>
    <scope>NUCLEOTIDE SEQUENCE</scope>
    <source>
        <strain evidence="1">NBC_00049</strain>
    </source>
</reference>
<gene>
    <name evidence="1" type="ORF">OG327_15030</name>
</gene>
<accession>A0AAU2JRY0</accession>
<dbReference type="EMBL" id="CP108264">
    <property type="protein sequence ID" value="WTU74531.1"/>
    <property type="molecule type" value="Genomic_DNA"/>
</dbReference>
<proteinExistence type="predicted"/>
<sequence>MSSVDDYLGPAERRFFGKGFRRVEYGVRDVRVAAAADGGLRAEAVVGVRYPADWSKKAAGTDLRPHFSTVDGLVLAVQLAELCLAGPGGDTSVAARGRLRKVRITAGGTPQEELDRLPARASRRRVEPYEGGAAGEAYGAAGGLSVSVFDCAIGTMRVQCEIVHPAFTPPVGDMSFAHPSALLGPDTGRYFGTGFTTRRQYVRDVEVDHEQLSATARLSVVAEAADGSESAPGRPSAGLGAAHEPAVSMVDAFVTALQLAQVMLYEHDGVNRKDSNTLWMRQTVMTAPEPPLPHGAEAAPVTTRLADLGLLRLGGGLWRTLDVVAEMAGIHVRSAVTHRLPESYGDPTAHSSAQ</sequence>
<dbReference type="AlphaFoldDB" id="A0AAU2JRY0"/>
<protein>
    <submittedName>
        <fullName evidence="1">AvrD family protein</fullName>
    </submittedName>
</protein>
<organism evidence="1">
    <name type="scientific">Streptomyces sp. NBC_00049</name>
    <dbReference type="NCBI Taxonomy" id="2903617"/>
    <lineage>
        <taxon>Bacteria</taxon>
        <taxon>Bacillati</taxon>
        <taxon>Actinomycetota</taxon>
        <taxon>Actinomycetes</taxon>
        <taxon>Kitasatosporales</taxon>
        <taxon>Streptomycetaceae</taxon>
        <taxon>Streptomyces</taxon>
    </lineage>
</organism>
<name>A0AAU2JRY0_9ACTN</name>
<dbReference type="InterPro" id="IPR008799">
    <property type="entry name" value="Pseudomon_AvrD"/>
</dbReference>
<dbReference type="Pfam" id="PF05655">
    <property type="entry name" value="AvrD"/>
    <property type="match status" value="1"/>
</dbReference>